<name>F0Q5F3_PARA1</name>
<reference evidence="1" key="1">
    <citation type="submission" date="2011-02" db="EMBL/GenBank/DDBJ databases">
        <title>Complete sequence of Acidovorax avenae subsp. avenae ATCC 19860.</title>
        <authorList>
            <consortium name="US DOE Joint Genome Institute"/>
            <person name="Lucas S."/>
            <person name="Copeland A."/>
            <person name="Lapidus A."/>
            <person name="Cheng J.-F."/>
            <person name="Goodwin L."/>
            <person name="Pitluck S."/>
            <person name="Chertkov O."/>
            <person name="Held B."/>
            <person name="Detter J.C."/>
            <person name="Han C."/>
            <person name="Tapia R."/>
            <person name="Land M."/>
            <person name="Hauser L."/>
            <person name="Kyrpides N."/>
            <person name="Ivanova N."/>
            <person name="Ovchinnikova G."/>
            <person name="Pagani I."/>
            <person name="Gordon S."/>
            <person name="Woyke T."/>
        </authorList>
    </citation>
    <scope>NUCLEOTIDE SEQUENCE</scope>
    <source>
        <strain evidence="1">ATCC 19860</strain>
    </source>
</reference>
<dbReference type="HOGENOM" id="CLU_1521974_0_0_4"/>
<dbReference type="AlphaFoldDB" id="F0Q5F3"/>
<keyword evidence="2" id="KW-1185">Reference proteome</keyword>
<organism evidence="1 2">
    <name type="scientific">Paracidovorax avenae (strain ATCC 19860 / DSM 7227 / CCUG 15838 / JCM 20985 / LMG 2117 / NCPPB 1011)</name>
    <name type="common">Acidovorax avenae</name>
    <dbReference type="NCBI Taxonomy" id="643561"/>
    <lineage>
        <taxon>Bacteria</taxon>
        <taxon>Pseudomonadati</taxon>
        <taxon>Pseudomonadota</taxon>
        <taxon>Betaproteobacteria</taxon>
        <taxon>Burkholderiales</taxon>
        <taxon>Comamonadaceae</taxon>
        <taxon>Paracidovorax</taxon>
    </lineage>
</organism>
<dbReference type="Proteomes" id="UP000002482">
    <property type="component" value="Chromosome"/>
</dbReference>
<dbReference type="EMBL" id="CP002521">
    <property type="protein sequence ID" value="ADX44452.1"/>
    <property type="molecule type" value="Genomic_DNA"/>
</dbReference>
<protein>
    <submittedName>
        <fullName evidence="1">Uncharacterized protein</fullName>
    </submittedName>
</protein>
<evidence type="ECO:0000313" key="1">
    <source>
        <dbReference type="EMBL" id="ADX44452.1"/>
    </source>
</evidence>
<evidence type="ECO:0000313" key="2">
    <source>
        <dbReference type="Proteomes" id="UP000002482"/>
    </source>
</evidence>
<gene>
    <name evidence="1" type="ordered locus">Acav_0529</name>
</gene>
<accession>F0Q5F3</accession>
<dbReference type="KEGG" id="aaa:Acav_0529"/>
<proteinExistence type="predicted"/>
<sequence length="176" mass="18344">MMPAPTDTSPVRSRGGWGRRLRATAVPAAGARLPLRRARALAAVPAPVRAAMAAASPRDPGDGAPASPARQLLERFQFCELDAMPPGRLRQVVELLGGRGRALRTAPLRANWKALRLALEESALRALLLERTDEVVAFLLRPGAACDPGQGAQACAAGAGAQALATFPSPEVFSPG</sequence>